<protein>
    <recommendedName>
        <fullName evidence="4">DNA-directed RNA polymerase III subunit Rpc5</fullName>
    </recommendedName>
</protein>
<feature type="region of interest" description="Disordered" evidence="1">
    <location>
        <begin position="82"/>
        <end position="109"/>
    </location>
</feature>
<dbReference type="Pfam" id="PF04801">
    <property type="entry name" value="RPC5"/>
    <property type="match status" value="1"/>
</dbReference>
<feature type="region of interest" description="Disordered" evidence="1">
    <location>
        <begin position="150"/>
        <end position="197"/>
    </location>
</feature>
<keyword evidence="3" id="KW-1185">Reference proteome</keyword>
<proteinExistence type="predicted"/>
<dbReference type="PANTHER" id="PTHR12069">
    <property type="entry name" value="DNA-DIRECTED RNA POLYMERASES III 80 KDA POLYPEPTIDE RNA POLYMERASE III SUBUNIT 5"/>
    <property type="match status" value="1"/>
</dbReference>
<dbReference type="AlphaFoldDB" id="A0A2A9NVM6"/>
<organism evidence="2 3">
    <name type="scientific">Amanita thiersii Skay4041</name>
    <dbReference type="NCBI Taxonomy" id="703135"/>
    <lineage>
        <taxon>Eukaryota</taxon>
        <taxon>Fungi</taxon>
        <taxon>Dikarya</taxon>
        <taxon>Basidiomycota</taxon>
        <taxon>Agaricomycotina</taxon>
        <taxon>Agaricomycetes</taxon>
        <taxon>Agaricomycetidae</taxon>
        <taxon>Agaricales</taxon>
        <taxon>Pluteineae</taxon>
        <taxon>Amanitaceae</taxon>
        <taxon>Amanita</taxon>
    </lineage>
</organism>
<dbReference type="STRING" id="703135.A0A2A9NVM6"/>
<dbReference type="PANTHER" id="PTHR12069:SF0">
    <property type="entry name" value="DNA-DIRECTED RNA POLYMERASE III SUBUNIT RPC5"/>
    <property type="match status" value="1"/>
</dbReference>
<feature type="compositionally biased region" description="Acidic residues" evidence="1">
    <location>
        <begin position="167"/>
        <end position="179"/>
    </location>
</feature>
<feature type="compositionally biased region" description="Basic and acidic residues" evidence="1">
    <location>
        <begin position="186"/>
        <end position="197"/>
    </location>
</feature>
<sequence>MDQDDELIAVLPVHLSNSLAPDIQLHQFPLLTRPLQVPPSAAASGKQISAKIKPNTRRLEIHIPSDTRPDVWNAQRARELGTAQLEDDLEKNQEQKGRETQEPRLSEMRLRSEEILQNGTHMLGVIRDGRLHLHTISELHQFRPTLTYLDVQSQRSRRSRKGMESGSESDDGPPPDPDDVPTVPITKERDKKPAEMREIHVSTRKVDDKGTTIGLSSVRREMLQMIRAEEDEEWQAYEFCDHTTAPSEQAFASLFSTKTEALQCKTNITTFLNDIRGL</sequence>
<dbReference type="OrthoDB" id="340681at2759"/>
<feature type="compositionally biased region" description="Basic and acidic residues" evidence="1">
    <location>
        <begin position="90"/>
        <end position="109"/>
    </location>
</feature>
<gene>
    <name evidence="2" type="ORF">AMATHDRAFT_134295</name>
</gene>
<evidence type="ECO:0000256" key="1">
    <source>
        <dbReference type="SAM" id="MobiDB-lite"/>
    </source>
</evidence>
<dbReference type="EMBL" id="KZ301969">
    <property type="protein sequence ID" value="PFH54609.1"/>
    <property type="molecule type" value="Genomic_DNA"/>
</dbReference>
<dbReference type="InterPro" id="IPR006886">
    <property type="entry name" value="RNA_pol_III_Rpc5"/>
</dbReference>
<dbReference type="GO" id="GO:0042797">
    <property type="term" value="P:tRNA transcription by RNA polymerase III"/>
    <property type="evidence" value="ECO:0007669"/>
    <property type="project" value="TreeGrafter"/>
</dbReference>
<accession>A0A2A9NVM6</accession>
<evidence type="ECO:0000313" key="3">
    <source>
        <dbReference type="Proteomes" id="UP000242287"/>
    </source>
</evidence>
<reference evidence="2 3" key="1">
    <citation type="submission" date="2014-02" db="EMBL/GenBank/DDBJ databases">
        <title>Transposable element dynamics among asymbiotic and ectomycorrhizal Amanita fungi.</title>
        <authorList>
            <consortium name="DOE Joint Genome Institute"/>
            <person name="Hess J."/>
            <person name="Skrede I."/>
            <person name="Wolfe B."/>
            <person name="LaButti K."/>
            <person name="Ohm R.A."/>
            <person name="Grigoriev I.V."/>
            <person name="Pringle A."/>
        </authorList>
    </citation>
    <scope>NUCLEOTIDE SEQUENCE [LARGE SCALE GENOMIC DNA]</scope>
    <source>
        <strain evidence="2 3">SKay4041</strain>
    </source>
</reference>
<name>A0A2A9NVM6_9AGAR</name>
<evidence type="ECO:0000313" key="2">
    <source>
        <dbReference type="EMBL" id="PFH54609.1"/>
    </source>
</evidence>
<evidence type="ECO:0008006" key="4">
    <source>
        <dbReference type="Google" id="ProtNLM"/>
    </source>
</evidence>
<dbReference type="GO" id="GO:0005666">
    <property type="term" value="C:RNA polymerase III complex"/>
    <property type="evidence" value="ECO:0007669"/>
    <property type="project" value="TreeGrafter"/>
</dbReference>
<dbReference type="Proteomes" id="UP000242287">
    <property type="component" value="Unassembled WGS sequence"/>
</dbReference>